<feature type="transmembrane region" description="Helical" evidence="15">
    <location>
        <begin position="276"/>
        <end position="298"/>
    </location>
</feature>
<dbReference type="OMA" id="KSKFHGC"/>
<evidence type="ECO:0000256" key="15">
    <source>
        <dbReference type="SAM" id="Phobius"/>
    </source>
</evidence>
<dbReference type="GO" id="GO:0043005">
    <property type="term" value="C:neuron projection"/>
    <property type="evidence" value="ECO:0007669"/>
    <property type="project" value="TreeGrafter"/>
</dbReference>
<dbReference type="PANTHER" id="PTHR24229:SF91">
    <property type="entry name" value="MELANIN-CONCENTRATING HORMONE RECEPTOR 1"/>
    <property type="match status" value="1"/>
</dbReference>
<keyword evidence="7" id="KW-0297">G-protein coupled receptor</keyword>
<evidence type="ECO:0000256" key="6">
    <source>
        <dbReference type="ARBA" id="ARBA00022989"/>
    </source>
</evidence>
<dbReference type="PANTHER" id="PTHR24229">
    <property type="entry name" value="NEUROPEPTIDES RECEPTOR"/>
    <property type="match status" value="1"/>
</dbReference>
<dbReference type="STRING" id="7868.ENSCMIP00000009760"/>
<proteinExistence type="predicted"/>
<dbReference type="GO" id="GO:0007218">
    <property type="term" value="P:neuropeptide signaling pathway"/>
    <property type="evidence" value="ECO:0007669"/>
    <property type="project" value="InterPro"/>
</dbReference>
<comment type="subunit">
    <text evidence="2">Interacts with NCDN.</text>
</comment>
<feature type="domain" description="G-protein coupled receptors family 1 profile" evidence="16">
    <location>
        <begin position="41"/>
        <end position="295"/>
    </location>
</feature>
<dbReference type="GeneTree" id="ENSGT00940000154272"/>
<dbReference type="Proteomes" id="UP000314986">
    <property type="component" value="Unassembled WGS sequence"/>
</dbReference>
<reference evidence="17" key="5">
    <citation type="submission" date="2025-09" db="UniProtKB">
        <authorList>
            <consortium name="Ensembl"/>
        </authorList>
    </citation>
    <scope>IDENTIFICATION</scope>
</reference>
<keyword evidence="10" id="KW-0675">Receptor</keyword>
<evidence type="ECO:0000256" key="11">
    <source>
        <dbReference type="ARBA" id="ARBA00023180"/>
    </source>
</evidence>
<evidence type="ECO:0000313" key="18">
    <source>
        <dbReference type="Proteomes" id="UP000314986"/>
    </source>
</evidence>
<evidence type="ECO:0000256" key="8">
    <source>
        <dbReference type="ARBA" id="ARBA00023136"/>
    </source>
</evidence>
<reference evidence="18" key="2">
    <citation type="journal article" date="2007" name="PLoS Biol.">
        <title>Survey sequencing and comparative analysis of the elephant shark (Callorhinchus milii) genome.</title>
        <authorList>
            <person name="Venkatesh B."/>
            <person name="Kirkness E.F."/>
            <person name="Loh Y.H."/>
            <person name="Halpern A.L."/>
            <person name="Lee A.P."/>
            <person name="Johnson J."/>
            <person name="Dandona N."/>
            <person name="Viswanathan L.D."/>
            <person name="Tay A."/>
            <person name="Venter J.C."/>
            <person name="Strausberg R.L."/>
            <person name="Brenner S."/>
        </authorList>
    </citation>
    <scope>NUCLEOTIDE SEQUENCE [LARGE SCALE GENOMIC DNA]</scope>
</reference>
<feature type="transmembrane region" description="Helical" evidence="15">
    <location>
        <begin position="143"/>
        <end position="164"/>
    </location>
</feature>
<reference evidence="18" key="1">
    <citation type="journal article" date="2006" name="Science">
        <title>Ancient noncoding elements conserved in the human genome.</title>
        <authorList>
            <person name="Venkatesh B."/>
            <person name="Kirkness E.F."/>
            <person name="Loh Y.H."/>
            <person name="Halpern A.L."/>
            <person name="Lee A.P."/>
            <person name="Johnson J."/>
            <person name="Dandona N."/>
            <person name="Viswanathan L.D."/>
            <person name="Tay A."/>
            <person name="Venter J.C."/>
            <person name="Strausberg R.L."/>
            <person name="Brenner S."/>
        </authorList>
    </citation>
    <scope>NUCLEOTIDE SEQUENCE [LARGE SCALE GENOMIC DNA]</scope>
</reference>
<dbReference type="PRINTS" id="PR00237">
    <property type="entry name" value="GPCRRHODOPSN"/>
</dbReference>
<dbReference type="PROSITE" id="PS50262">
    <property type="entry name" value="G_PROTEIN_RECEP_F1_2"/>
    <property type="match status" value="1"/>
</dbReference>
<protein>
    <recommendedName>
        <fullName evidence="3">Melanin-concentrating hormone receptor 1</fullName>
    </recommendedName>
    <alternativeName>
        <fullName evidence="14">G-protein coupled receptor 24</fullName>
    </alternativeName>
    <alternativeName>
        <fullName evidence="13">MCH-1R</fullName>
    </alternativeName>
</protein>
<dbReference type="SUPFAM" id="SSF81321">
    <property type="entry name" value="Family A G protein-coupled receptor-like"/>
    <property type="match status" value="1"/>
</dbReference>
<dbReference type="GO" id="GO:0030273">
    <property type="term" value="F:melanin-concentrating hormone receptor activity"/>
    <property type="evidence" value="ECO:0007669"/>
    <property type="project" value="InterPro"/>
</dbReference>
<keyword evidence="11" id="KW-0325">Glycoprotein</keyword>
<evidence type="ECO:0000256" key="13">
    <source>
        <dbReference type="ARBA" id="ARBA00032830"/>
    </source>
</evidence>
<accession>A0A4W3H337</accession>
<evidence type="ECO:0000256" key="9">
    <source>
        <dbReference type="ARBA" id="ARBA00023157"/>
    </source>
</evidence>
<dbReference type="Pfam" id="PF00001">
    <property type="entry name" value="7tm_1"/>
    <property type="match status" value="1"/>
</dbReference>
<evidence type="ECO:0000313" key="17">
    <source>
        <dbReference type="Ensembl" id="ENSCMIP00000009760.1"/>
    </source>
</evidence>
<keyword evidence="4" id="KW-1003">Cell membrane</keyword>
<dbReference type="Ensembl" id="ENSCMIT00000010021.1">
    <property type="protein sequence ID" value="ENSCMIP00000009760.1"/>
    <property type="gene ID" value="ENSCMIG00000005155.1"/>
</dbReference>
<evidence type="ECO:0000256" key="12">
    <source>
        <dbReference type="ARBA" id="ARBA00023224"/>
    </source>
</evidence>
<dbReference type="PRINTS" id="PR01507">
    <property type="entry name" value="MCH1RECEPTOR"/>
</dbReference>
<evidence type="ECO:0000256" key="4">
    <source>
        <dbReference type="ARBA" id="ARBA00022475"/>
    </source>
</evidence>
<evidence type="ECO:0000259" key="16">
    <source>
        <dbReference type="PROSITE" id="PS50262"/>
    </source>
</evidence>
<keyword evidence="18" id="KW-1185">Reference proteome</keyword>
<organism evidence="17 18">
    <name type="scientific">Callorhinchus milii</name>
    <name type="common">Ghost shark</name>
    <dbReference type="NCBI Taxonomy" id="7868"/>
    <lineage>
        <taxon>Eukaryota</taxon>
        <taxon>Metazoa</taxon>
        <taxon>Chordata</taxon>
        <taxon>Craniata</taxon>
        <taxon>Vertebrata</taxon>
        <taxon>Chondrichthyes</taxon>
        <taxon>Holocephali</taxon>
        <taxon>Chimaeriformes</taxon>
        <taxon>Callorhinchidae</taxon>
        <taxon>Callorhinchus</taxon>
    </lineage>
</organism>
<evidence type="ECO:0000256" key="3">
    <source>
        <dbReference type="ARBA" id="ARBA00022022"/>
    </source>
</evidence>
<comment type="subcellular location">
    <subcellularLocation>
        <location evidence="1">Cell membrane</location>
        <topology evidence="1">Multi-pass membrane protein</topology>
    </subcellularLocation>
</comment>
<dbReference type="InParanoid" id="A0A4W3H337"/>
<reference evidence="18" key="3">
    <citation type="journal article" date="2014" name="Nature">
        <title>Elephant shark genome provides unique insights into gnathostome evolution.</title>
        <authorList>
            <consortium name="International Elephant Shark Genome Sequencing Consortium"/>
            <person name="Venkatesh B."/>
            <person name="Lee A.P."/>
            <person name="Ravi V."/>
            <person name="Maurya A.K."/>
            <person name="Lian M.M."/>
            <person name="Swann J.B."/>
            <person name="Ohta Y."/>
            <person name="Flajnik M.F."/>
            <person name="Sutoh Y."/>
            <person name="Kasahara M."/>
            <person name="Hoon S."/>
            <person name="Gangu V."/>
            <person name="Roy S.W."/>
            <person name="Irimia M."/>
            <person name="Korzh V."/>
            <person name="Kondrychyn I."/>
            <person name="Lim Z.W."/>
            <person name="Tay B.H."/>
            <person name="Tohari S."/>
            <person name="Kong K.W."/>
            <person name="Ho S."/>
            <person name="Lorente-Galdos B."/>
            <person name="Quilez J."/>
            <person name="Marques-Bonet T."/>
            <person name="Raney B.J."/>
            <person name="Ingham P.W."/>
            <person name="Tay A."/>
            <person name="Hillier L.W."/>
            <person name="Minx P."/>
            <person name="Boehm T."/>
            <person name="Wilson R.K."/>
            <person name="Brenner S."/>
            <person name="Warren W.C."/>
        </authorList>
    </citation>
    <scope>NUCLEOTIDE SEQUENCE [LARGE SCALE GENOMIC DNA]</scope>
</reference>
<evidence type="ECO:0000256" key="1">
    <source>
        <dbReference type="ARBA" id="ARBA00004651"/>
    </source>
</evidence>
<dbReference type="Gene3D" id="1.20.1070.10">
    <property type="entry name" value="Rhodopsin 7-helix transmembrane proteins"/>
    <property type="match status" value="1"/>
</dbReference>
<dbReference type="InterPro" id="IPR008361">
    <property type="entry name" value="MCH_rcpt"/>
</dbReference>
<feature type="transmembrane region" description="Helical" evidence="15">
    <location>
        <begin position="194"/>
        <end position="216"/>
    </location>
</feature>
<dbReference type="GO" id="GO:0042923">
    <property type="term" value="F:neuropeptide binding"/>
    <property type="evidence" value="ECO:0007669"/>
    <property type="project" value="TreeGrafter"/>
</dbReference>
<evidence type="ECO:0000256" key="14">
    <source>
        <dbReference type="ARBA" id="ARBA00033115"/>
    </source>
</evidence>
<evidence type="ECO:0000256" key="10">
    <source>
        <dbReference type="ARBA" id="ARBA00023170"/>
    </source>
</evidence>
<dbReference type="FunCoup" id="A0A4W3H337">
    <property type="interactions" value="44"/>
</dbReference>
<feature type="transmembrane region" description="Helical" evidence="15">
    <location>
        <begin position="64"/>
        <end position="84"/>
    </location>
</feature>
<feature type="transmembrane region" description="Helical" evidence="15">
    <location>
        <begin position="237"/>
        <end position="256"/>
    </location>
</feature>
<dbReference type="InterPro" id="IPR000276">
    <property type="entry name" value="GPCR_Rhodpsn"/>
</dbReference>
<evidence type="ECO:0000256" key="2">
    <source>
        <dbReference type="ARBA" id="ARBA00011509"/>
    </source>
</evidence>
<dbReference type="GO" id="GO:0005886">
    <property type="term" value="C:plasma membrane"/>
    <property type="evidence" value="ECO:0007669"/>
    <property type="project" value="UniProtKB-SubCell"/>
</dbReference>
<keyword evidence="9" id="KW-1015">Disulfide bond</keyword>
<sequence>TTVTLTHTRDGDNLRVSGRFSYADLVLPVLFGVICLLGIAGNLTVIATVLKMSKLRRCNSVPDIYILNLSLVDLLFLLGMPFLIHQLLGKGAWRFGETLCTLITAVDSSSQFTSTYILTAMSVDRYLATVHPITSTRYRTPSVALCTVCFLWLLSLASVTPVWMYTRLIPFPGGQVGCGISLPRPEVDICWYTLYQFLLAFALPLAVIVTAYARLLQAVTSAVAPVTQRSVRLRAKKVTHTAVAICLLFFGCWAPFYTLQLLQLTVRQPTPSFHVAYNVAISLGYANSCLNPFLYLALCRTARQRMAVLFSMFCEAPRGSHPGDVMRRYIKCKGRYYYY</sequence>
<reference evidence="17" key="4">
    <citation type="submission" date="2025-08" db="UniProtKB">
        <authorList>
            <consortium name="Ensembl"/>
        </authorList>
    </citation>
    <scope>IDENTIFICATION</scope>
</reference>
<evidence type="ECO:0000256" key="5">
    <source>
        <dbReference type="ARBA" id="ARBA00022692"/>
    </source>
</evidence>
<dbReference type="PRINTS" id="PR01783">
    <property type="entry name" value="MCHRECEPTOR"/>
</dbReference>
<dbReference type="InterPro" id="IPR004047">
    <property type="entry name" value="MCHR1"/>
</dbReference>
<evidence type="ECO:0000256" key="7">
    <source>
        <dbReference type="ARBA" id="ARBA00023040"/>
    </source>
</evidence>
<dbReference type="AlphaFoldDB" id="A0A4W3H337"/>
<keyword evidence="12" id="KW-0807">Transducer</keyword>
<feature type="transmembrane region" description="Helical" evidence="15">
    <location>
        <begin position="25"/>
        <end position="52"/>
    </location>
</feature>
<keyword evidence="6 15" id="KW-1133">Transmembrane helix</keyword>
<keyword evidence="5 15" id="KW-0812">Transmembrane</keyword>
<keyword evidence="8 15" id="KW-0472">Membrane</keyword>
<name>A0A4W3H337_CALMI</name>
<dbReference type="InterPro" id="IPR017452">
    <property type="entry name" value="GPCR_Rhodpsn_7TM"/>
</dbReference>